<dbReference type="Gene3D" id="2.120.10.30">
    <property type="entry name" value="TolB, C-terminal domain"/>
    <property type="match status" value="1"/>
</dbReference>
<accession>A0A822E2Q9</accession>
<evidence type="ECO:0000313" key="1">
    <source>
        <dbReference type="EMBL" id="CAF5091556.1"/>
    </source>
</evidence>
<proteinExistence type="predicted"/>
<sequence>MELSSITYDWKDQKIYVSDRVANKIYRMNLNGTQSAVVLEGNQMRFLRAIAVDWIGRKLYQLTGTPELRV</sequence>
<dbReference type="GO" id="GO:0042813">
    <property type="term" value="F:Wnt receptor activity"/>
    <property type="evidence" value="ECO:0007669"/>
    <property type="project" value="TreeGrafter"/>
</dbReference>
<dbReference type="Proteomes" id="UP000663848">
    <property type="component" value="Unassembled WGS sequence"/>
</dbReference>
<dbReference type="InterPro" id="IPR050778">
    <property type="entry name" value="Cueball_EGF_LRP_Nidogen"/>
</dbReference>
<dbReference type="GO" id="GO:0017147">
    <property type="term" value="F:Wnt-protein binding"/>
    <property type="evidence" value="ECO:0007669"/>
    <property type="project" value="TreeGrafter"/>
</dbReference>
<dbReference type="GO" id="GO:0005886">
    <property type="term" value="C:plasma membrane"/>
    <property type="evidence" value="ECO:0007669"/>
    <property type="project" value="TreeGrafter"/>
</dbReference>
<protein>
    <submittedName>
        <fullName evidence="1">Uncharacterized protein</fullName>
    </submittedName>
</protein>
<organism evidence="1 2">
    <name type="scientific">Rotaria socialis</name>
    <dbReference type="NCBI Taxonomy" id="392032"/>
    <lineage>
        <taxon>Eukaryota</taxon>
        <taxon>Metazoa</taxon>
        <taxon>Spiralia</taxon>
        <taxon>Gnathifera</taxon>
        <taxon>Rotifera</taxon>
        <taxon>Eurotatoria</taxon>
        <taxon>Bdelloidea</taxon>
        <taxon>Philodinida</taxon>
        <taxon>Philodinidae</taxon>
        <taxon>Rotaria</taxon>
    </lineage>
</organism>
<gene>
    <name evidence="1" type="ORF">QYT958_LOCUS44364</name>
</gene>
<dbReference type="PANTHER" id="PTHR46513">
    <property type="entry name" value="VITELLOGENIN RECEPTOR-LIKE PROTEIN-RELATED-RELATED"/>
    <property type="match status" value="1"/>
</dbReference>
<dbReference type="PANTHER" id="PTHR46513:SF13">
    <property type="entry name" value="EGF-LIKE DOMAIN-CONTAINING PROTEIN"/>
    <property type="match status" value="1"/>
</dbReference>
<comment type="caution">
    <text evidence="1">The sequence shown here is derived from an EMBL/GenBank/DDBJ whole genome shotgun (WGS) entry which is preliminary data.</text>
</comment>
<name>A0A822E2Q9_9BILA</name>
<dbReference type="EMBL" id="CAJOBR010068293">
    <property type="protein sequence ID" value="CAF5091556.1"/>
    <property type="molecule type" value="Genomic_DNA"/>
</dbReference>
<dbReference type="GO" id="GO:0060070">
    <property type="term" value="P:canonical Wnt signaling pathway"/>
    <property type="evidence" value="ECO:0007669"/>
    <property type="project" value="TreeGrafter"/>
</dbReference>
<dbReference type="InterPro" id="IPR011042">
    <property type="entry name" value="6-blade_b-propeller_TolB-like"/>
</dbReference>
<dbReference type="AlphaFoldDB" id="A0A822E2Q9"/>
<dbReference type="SUPFAM" id="SSF63825">
    <property type="entry name" value="YWTD domain"/>
    <property type="match status" value="1"/>
</dbReference>
<reference evidence="1" key="1">
    <citation type="submission" date="2021-02" db="EMBL/GenBank/DDBJ databases">
        <authorList>
            <person name="Nowell W R."/>
        </authorList>
    </citation>
    <scope>NUCLEOTIDE SEQUENCE</scope>
</reference>
<evidence type="ECO:0000313" key="2">
    <source>
        <dbReference type="Proteomes" id="UP000663848"/>
    </source>
</evidence>
<feature type="non-terminal residue" evidence="1">
    <location>
        <position position="70"/>
    </location>
</feature>